<name>B5Y635_COPPD</name>
<sequence length="468" mass="51871">MQAQTSNSPIPIYIQGQKKSFDSLPILRDGRVFLPIRYISEYFGAQVTWNDQTKTVTVKQGSKTISLQIGNSIAQIDGKEVSLDVPAFINGARTYVPLRFIGEAFGRYVDWDQTERAVYIDTDAVSSTMQMSFGGKTFNVKVVKVFLNNPHVDLKIAYGQNQIGLTESLLSMAQRSNAIAAINGTFFRAYETTNPKEPSGNLIIDGRIEHLCFRDKPATTFGFTKDGRADIGLIGMKIEGLYVELAPDMEPWIMDMGWYVGTINRSPQYWSTVGSINLYTPKRGSTTRAYNGGTNVIVRNNTVTQVIHGDNVSIPRDGYVINIYGSEKKYEDRFHVGTVLRYIDNYYVYNGNPDIWQQGVIEGALSAGPHLITDGKITVNPEAENYTIPKITEYSMSRSALGLTKDNKLLMVTVSSAKIEDLATIMQKLGAYNAMNIDGGASSGLYYKGKLLTTPGRDLSNALVVIRK</sequence>
<organism evidence="3 4">
    <name type="scientific">Coprothermobacter proteolyticus (strain ATCC 35245 / DSM 5265 / OCM 4 / BT)</name>
    <dbReference type="NCBI Taxonomy" id="309798"/>
    <lineage>
        <taxon>Bacteria</taxon>
        <taxon>Pseudomonadati</taxon>
        <taxon>Coprothermobacterota</taxon>
        <taxon>Coprothermobacteria</taxon>
        <taxon>Coprothermobacterales</taxon>
        <taxon>Coprothermobacteraceae</taxon>
        <taxon>Coprothermobacter</taxon>
    </lineage>
</organism>
<dbReference type="eggNOG" id="COG4632">
    <property type="taxonomic scope" value="Bacteria"/>
</dbReference>
<protein>
    <submittedName>
        <fullName evidence="3">Copper amine oxidase N-domain family</fullName>
    </submittedName>
</protein>
<accession>B5Y635</accession>
<dbReference type="EMBL" id="CP001145">
    <property type="protein sequence ID" value="ACI17961.1"/>
    <property type="molecule type" value="Genomic_DNA"/>
</dbReference>
<gene>
    <name evidence="3" type="ordered locus">COPRO5265_1457</name>
</gene>
<dbReference type="Gene3D" id="3.30.457.10">
    <property type="entry name" value="Copper amine oxidase-like, N-terminal domain"/>
    <property type="match status" value="1"/>
</dbReference>
<dbReference type="Proteomes" id="UP000001732">
    <property type="component" value="Chromosome"/>
</dbReference>
<dbReference type="SUPFAM" id="SSF55383">
    <property type="entry name" value="Copper amine oxidase, domain N"/>
    <property type="match status" value="1"/>
</dbReference>
<proteinExistence type="predicted"/>
<dbReference type="KEGG" id="cpo:COPRO5265_1457"/>
<evidence type="ECO:0000313" key="3">
    <source>
        <dbReference type="EMBL" id="ACI17961.1"/>
    </source>
</evidence>
<evidence type="ECO:0000259" key="2">
    <source>
        <dbReference type="Pfam" id="PF09992"/>
    </source>
</evidence>
<dbReference type="PANTHER" id="PTHR40446:SF2">
    <property type="entry name" value="N-ACETYLGLUCOSAMINE-1-PHOSPHODIESTER ALPHA-N-ACETYLGLUCOSAMINIDASE"/>
    <property type="match status" value="1"/>
</dbReference>
<evidence type="ECO:0000313" key="4">
    <source>
        <dbReference type="Proteomes" id="UP000001732"/>
    </source>
</evidence>
<dbReference type="InterPro" id="IPR018711">
    <property type="entry name" value="NAGPA"/>
</dbReference>
<dbReference type="STRING" id="309798.COPRO5265_1457"/>
<keyword evidence="4" id="KW-1185">Reference proteome</keyword>
<reference evidence="4" key="1">
    <citation type="submission" date="2008-08" db="EMBL/GenBank/DDBJ databases">
        <title>The complete genome sequence of Coprothermobacter proteolyticus strain ATCC 5245 / DSM 5265 / BT.</title>
        <authorList>
            <person name="Dodson R.J."/>
            <person name="Durkin A.S."/>
            <person name="Wu M."/>
            <person name="Eisen J."/>
            <person name="Sutton G."/>
        </authorList>
    </citation>
    <scope>NUCLEOTIDE SEQUENCE [LARGE SCALE GENOMIC DNA]</scope>
    <source>
        <strain evidence="4">ATCC 35245 / DSM 5265 / OCM 4 / BT</strain>
    </source>
</reference>
<feature type="domain" description="Copper amine oxidase-like N-terminal" evidence="1">
    <location>
        <begin position="14"/>
        <end position="120"/>
    </location>
</feature>
<dbReference type="Pfam" id="PF07833">
    <property type="entry name" value="Cu_amine_oxidN1"/>
    <property type="match status" value="1"/>
</dbReference>
<feature type="domain" description="Phosphodiester glycosidase" evidence="2">
    <location>
        <begin position="294"/>
        <end position="465"/>
    </location>
</feature>
<dbReference type="PANTHER" id="PTHR40446">
    <property type="entry name" value="N-ACETYLGLUCOSAMINE-1-PHOSPHODIESTER ALPHA-N-ACETYLGLUCOSAMINIDASE"/>
    <property type="match status" value="1"/>
</dbReference>
<dbReference type="Pfam" id="PF09992">
    <property type="entry name" value="NAGPA"/>
    <property type="match status" value="1"/>
</dbReference>
<evidence type="ECO:0000259" key="1">
    <source>
        <dbReference type="Pfam" id="PF07833"/>
    </source>
</evidence>
<dbReference type="InterPro" id="IPR012854">
    <property type="entry name" value="Cu_amine_oxidase-like_N"/>
</dbReference>
<reference evidence="3 4" key="2">
    <citation type="journal article" date="2014" name="Genome Announc.">
        <title>Complete Genome Sequence of Coprothermobacter proteolyticus DSM 5265.</title>
        <authorList>
            <person name="Alexiev A."/>
            <person name="Coil D.A."/>
            <person name="Badger J.H."/>
            <person name="Enticknap J."/>
            <person name="Ward N."/>
            <person name="Robb F.T."/>
            <person name="Eisen J.A."/>
        </authorList>
    </citation>
    <scope>NUCLEOTIDE SEQUENCE [LARGE SCALE GENOMIC DNA]</scope>
    <source>
        <strain evidence="4">ATCC 35245 / DSM 5265 / OCM 4 / BT</strain>
    </source>
</reference>
<dbReference type="InterPro" id="IPR036582">
    <property type="entry name" value="Mao_N_sf"/>
</dbReference>
<dbReference type="AlphaFoldDB" id="B5Y635"/>